<feature type="transmembrane region" description="Helical" evidence="5">
    <location>
        <begin position="239"/>
        <end position="256"/>
    </location>
</feature>
<dbReference type="Pfam" id="PF00083">
    <property type="entry name" value="Sugar_tr"/>
    <property type="match status" value="1"/>
</dbReference>
<dbReference type="SUPFAM" id="SSF103473">
    <property type="entry name" value="MFS general substrate transporter"/>
    <property type="match status" value="1"/>
</dbReference>
<name>A0ABM0M6Y6_SACKO</name>
<dbReference type="InterPro" id="IPR005828">
    <property type="entry name" value="MFS_sugar_transport-like"/>
</dbReference>
<organism evidence="7 8">
    <name type="scientific">Saccoglossus kowalevskii</name>
    <name type="common">Acorn worm</name>
    <dbReference type="NCBI Taxonomy" id="10224"/>
    <lineage>
        <taxon>Eukaryota</taxon>
        <taxon>Metazoa</taxon>
        <taxon>Hemichordata</taxon>
        <taxon>Enteropneusta</taxon>
        <taxon>Harrimaniidae</taxon>
        <taxon>Saccoglossus</taxon>
    </lineage>
</organism>
<feature type="transmembrane region" description="Helical" evidence="5">
    <location>
        <begin position="13"/>
        <end position="31"/>
    </location>
</feature>
<feature type="transmembrane region" description="Helical" evidence="5">
    <location>
        <begin position="153"/>
        <end position="178"/>
    </location>
</feature>
<evidence type="ECO:0000256" key="5">
    <source>
        <dbReference type="SAM" id="Phobius"/>
    </source>
</evidence>
<evidence type="ECO:0000256" key="4">
    <source>
        <dbReference type="ARBA" id="ARBA00023136"/>
    </source>
</evidence>
<keyword evidence="3 5" id="KW-1133">Transmembrane helix</keyword>
<keyword evidence="2 5" id="KW-0812">Transmembrane</keyword>
<comment type="subcellular location">
    <subcellularLocation>
        <location evidence="1">Membrane</location>
        <topology evidence="1">Multi-pass membrane protein</topology>
    </subcellularLocation>
</comment>
<evidence type="ECO:0000259" key="6">
    <source>
        <dbReference type="PROSITE" id="PS50850"/>
    </source>
</evidence>
<feature type="transmembrane region" description="Helical" evidence="5">
    <location>
        <begin position="376"/>
        <end position="397"/>
    </location>
</feature>
<evidence type="ECO:0000256" key="1">
    <source>
        <dbReference type="ARBA" id="ARBA00004141"/>
    </source>
</evidence>
<dbReference type="PANTHER" id="PTHR24064">
    <property type="entry name" value="SOLUTE CARRIER FAMILY 22 MEMBER"/>
    <property type="match status" value="1"/>
</dbReference>
<reference evidence="8" key="1">
    <citation type="submission" date="2025-08" db="UniProtKB">
        <authorList>
            <consortium name="RefSeq"/>
        </authorList>
    </citation>
    <scope>IDENTIFICATION</scope>
    <source>
        <tissue evidence="8">Testes</tissue>
    </source>
</reference>
<gene>
    <name evidence="8" type="primary">LOC100369713</name>
</gene>
<feature type="transmembrane region" description="Helical" evidence="5">
    <location>
        <begin position="313"/>
        <end position="337"/>
    </location>
</feature>
<dbReference type="Proteomes" id="UP000694865">
    <property type="component" value="Unplaced"/>
</dbReference>
<dbReference type="PROSITE" id="PS50850">
    <property type="entry name" value="MFS"/>
    <property type="match status" value="1"/>
</dbReference>
<dbReference type="Gene3D" id="1.20.1250.20">
    <property type="entry name" value="MFS general substrate transporter like domains"/>
    <property type="match status" value="2"/>
</dbReference>
<feature type="transmembrane region" description="Helical" evidence="5">
    <location>
        <begin position="209"/>
        <end position="232"/>
    </location>
</feature>
<dbReference type="InterPro" id="IPR036259">
    <property type="entry name" value="MFS_trans_sf"/>
</dbReference>
<sequence>MELDDALIQLGDFGFYQILIFLLVTIPGNLFSAWQIMVIVFTGAVPDTYYCAIPEASSLNESIPIIDVDEDSDPVYDSCSMYVNSSVDNSTMECIDGWYYDWQLGETIVTEWDLVCDRAGLSQVSQSLFMAAAMIGAFSAGHLSDRFGRKTIFLINLWSMAVLGSLIATTQTFLGYLIMRFTTGLLVQGVANIQFVLATEMFPPSKRTYAGFLNTTCWALGITTLAPIAYALRHHSWRVLQVVISAPAILTFYYYWVVPESLRWRISKGQTHEAEKVLYTAARVNNVALPEHVLTAAAPSENDITADSGTSLVALRVVLVLLGKFGVTAAFSSMVVWTPELFPTLLRSMGFAMGAVFSSIGGIIAPLTTYVASNNVAIPMMIFGVCSLVAAGLVLLLPETKDKVMPRTVEEANLLYGTKGEVTISGDDAASNTTRGFCNKDIKTDDE</sequence>
<protein>
    <submittedName>
        <fullName evidence="8">Organic cation transporter protein-like</fullName>
    </submittedName>
</protein>
<evidence type="ECO:0000256" key="2">
    <source>
        <dbReference type="ARBA" id="ARBA00022692"/>
    </source>
</evidence>
<evidence type="ECO:0000313" key="8">
    <source>
        <dbReference type="RefSeq" id="XP_006815777.1"/>
    </source>
</evidence>
<accession>A0ABM0M6Y6</accession>
<keyword evidence="4 5" id="KW-0472">Membrane</keyword>
<feature type="domain" description="Major facilitator superfamily (MFS) profile" evidence="6">
    <location>
        <begin position="21"/>
        <end position="447"/>
    </location>
</feature>
<feature type="transmembrane region" description="Helical" evidence="5">
    <location>
        <begin position="349"/>
        <end position="370"/>
    </location>
</feature>
<proteinExistence type="predicted"/>
<dbReference type="RefSeq" id="XP_006815777.1">
    <property type="nucleotide sequence ID" value="XM_006815714.1"/>
</dbReference>
<keyword evidence="7" id="KW-1185">Reference proteome</keyword>
<dbReference type="GeneID" id="100369713"/>
<dbReference type="InterPro" id="IPR020846">
    <property type="entry name" value="MFS_dom"/>
</dbReference>
<evidence type="ECO:0000313" key="7">
    <source>
        <dbReference type="Proteomes" id="UP000694865"/>
    </source>
</evidence>
<evidence type="ECO:0000256" key="3">
    <source>
        <dbReference type="ARBA" id="ARBA00022989"/>
    </source>
</evidence>